<evidence type="ECO:0000313" key="3">
    <source>
        <dbReference type="Proteomes" id="UP000656813"/>
    </source>
</evidence>
<dbReference type="SUPFAM" id="SSF103473">
    <property type="entry name" value="MFS general substrate transporter"/>
    <property type="match status" value="1"/>
</dbReference>
<sequence length="288" mass="33143">MTPDFDDFIETIVNHTDCTEEEKKDLFEELSIHLKLSYEDFIHQGLSEKEAEERAKRDFGSEQEIGEQIQQALFPYRKESLLFLGAVSLIFSVCVYLIQLFTEGSAYILWLIFSFLVSLIILFLPLDIFSKLRTKAGLNTLLLSELVLSLFGWGIVTEISQSSSIILTFWNWLIIILTVIMIYRVTLTTYHTDHKSRKMKKVLHSVNLTFGFIIGIFTLCIAWLLAFAGMNNASLLLLVLPFIVWICFYVLQLKLYRHSKVISTILAIIALPVSLLFYIIIPLVARIM</sequence>
<feature type="transmembrane region" description="Helical" evidence="1">
    <location>
        <begin position="81"/>
        <end position="101"/>
    </location>
</feature>
<dbReference type="RefSeq" id="WP_188498814.1">
    <property type="nucleotide sequence ID" value="NZ_BMFV01000037.1"/>
</dbReference>
<feature type="transmembrane region" description="Helical" evidence="1">
    <location>
        <begin position="233"/>
        <end position="251"/>
    </location>
</feature>
<evidence type="ECO:0000256" key="1">
    <source>
        <dbReference type="SAM" id="Phobius"/>
    </source>
</evidence>
<feature type="transmembrane region" description="Helical" evidence="1">
    <location>
        <begin position="162"/>
        <end position="185"/>
    </location>
</feature>
<keyword evidence="1" id="KW-0472">Membrane</keyword>
<organism evidence="2 3">
    <name type="scientific">Pullulanibacillus pueri</name>
    <dbReference type="NCBI Taxonomy" id="1437324"/>
    <lineage>
        <taxon>Bacteria</taxon>
        <taxon>Bacillati</taxon>
        <taxon>Bacillota</taxon>
        <taxon>Bacilli</taxon>
        <taxon>Bacillales</taxon>
        <taxon>Sporolactobacillaceae</taxon>
        <taxon>Pullulanibacillus</taxon>
    </lineage>
</organism>
<feature type="transmembrane region" description="Helical" evidence="1">
    <location>
        <begin position="206"/>
        <end position="227"/>
    </location>
</feature>
<dbReference type="InterPro" id="IPR047928">
    <property type="entry name" value="Perm_prefix_1"/>
</dbReference>
<feature type="transmembrane region" description="Helical" evidence="1">
    <location>
        <begin position="107"/>
        <end position="126"/>
    </location>
</feature>
<keyword evidence="3" id="KW-1185">Reference proteome</keyword>
<name>A0A8J2ZZT9_9BACL</name>
<dbReference type="NCBIfam" id="NF038403">
    <property type="entry name" value="perm_prefix_1"/>
    <property type="match status" value="1"/>
</dbReference>
<proteinExistence type="predicted"/>
<gene>
    <name evidence="2" type="ORF">GCM10007096_36460</name>
</gene>
<dbReference type="Proteomes" id="UP000656813">
    <property type="component" value="Unassembled WGS sequence"/>
</dbReference>
<dbReference type="InterPro" id="IPR036259">
    <property type="entry name" value="MFS_trans_sf"/>
</dbReference>
<evidence type="ECO:0000313" key="2">
    <source>
        <dbReference type="EMBL" id="GGH87138.1"/>
    </source>
</evidence>
<keyword evidence="1" id="KW-1133">Transmembrane helix</keyword>
<feature type="transmembrane region" description="Helical" evidence="1">
    <location>
        <begin position="138"/>
        <end position="156"/>
    </location>
</feature>
<accession>A0A8J2ZZT9</accession>
<keyword evidence="1" id="KW-0812">Transmembrane</keyword>
<reference evidence="2" key="1">
    <citation type="journal article" date="2014" name="Int. J. Syst. Evol. Microbiol.">
        <title>Complete genome sequence of Corynebacterium casei LMG S-19264T (=DSM 44701T), isolated from a smear-ripened cheese.</title>
        <authorList>
            <consortium name="US DOE Joint Genome Institute (JGI-PGF)"/>
            <person name="Walter F."/>
            <person name="Albersmeier A."/>
            <person name="Kalinowski J."/>
            <person name="Ruckert C."/>
        </authorList>
    </citation>
    <scope>NUCLEOTIDE SEQUENCE</scope>
    <source>
        <strain evidence="2">CGMCC 1.12777</strain>
    </source>
</reference>
<protein>
    <submittedName>
        <fullName evidence="2">Uncharacterized protein</fullName>
    </submittedName>
</protein>
<reference evidence="2" key="2">
    <citation type="submission" date="2020-09" db="EMBL/GenBank/DDBJ databases">
        <authorList>
            <person name="Sun Q."/>
            <person name="Zhou Y."/>
        </authorList>
    </citation>
    <scope>NUCLEOTIDE SEQUENCE</scope>
    <source>
        <strain evidence="2">CGMCC 1.12777</strain>
    </source>
</reference>
<dbReference type="EMBL" id="BMFV01000037">
    <property type="protein sequence ID" value="GGH87138.1"/>
    <property type="molecule type" value="Genomic_DNA"/>
</dbReference>
<comment type="caution">
    <text evidence="2">The sequence shown here is derived from an EMBL/GenBank/DDBJ whole genome shotgun (WGS) entry which is preliminary data.</text>
</comment>
<feature type="transmembrane region" description="Helical" evidence="1">
    <location>
        <begin position="263"/>
        <end position="285"/>
    </location>
</feature>
<dbReference type="AlphaFoldDB" id="A0A8J2ZZT9"/>